<gene>
    <name evidence="3" type="ORF">PV11_06281</name>
</gene>
<protein>
    <recommendedName>
        <fullName evidence="2">Homogentisate 1,2-dioxygenase N-terminal domain-containing protein</fullName>
    </recommendedName>
</protein>
<dbReference type="InterPro" id="IPR011051">
    <property type="entry name" value="RmlC_Cupin_sf"/>
</dbReference>
<dbReference type="UniPathway" id="UPA00139">
    <property type="reaction ID" value="UER00339"/>
</dbReference>
<dbReference type="AlphaFoldDB" id="A0A0D1VRH2"/>
<dbReference type="EMBL" id="KN846953">
    <property type="protein sequence ID" value="KIV78650.1"/>
    <property type="molecule type" value="Genomic_DNA"/>
</dbReference>
<dbReference type="Proteomes" id="UP000053599">
    <property type="component" value="Unassembled WGS sequence"/>
</dbReference>
<dbReference type="Pfam" id="PF20510">
    <property type="entry name" value="HgmA_N"/>
    <property type="match status" value="1"/>
</dbReference>
<evidence type="ECO:0000259" key="2">
    <source>
        <dbReference type="Pfam" id="PF20510"/>
    </source>
</evidence>
<dbReference type="InterPro" id="IPR046452">
    <property type="entry name" value="HgmA_N"/>
</dbReference>
<dbReference type="SUPFAM" id="SSF51182">
    <property type="entry name" value="RmlC-like cupins"/>
    <property type="match status" value="1"/>
</dbReference>
<feature type="domain" description="Homogentisate 1,2-dioxygenase N-terminal" evidence="2">
    <location>
        <begin position="40"/>
        <end position="76"/>
    </location>
</feature>
<name>A0A0D1VRH2_9EURO</name>
<dbReference type="OrthoDB" id="1689029at2759"/>
<dbReference type="STRING" id="1016849.A0A0D1VRH2"/>
<feature type="region of interest" description="Disordered" evidence="1">
    <location>
        <begin position="1"/>
        <end position="78"/>
    </location>
</feature>
<organism evidence="3 4">
    <name type="scientific">Exophiala sideris</name>
    <dbReference type="NCBI Taxonomy" id="1016849"/>
    <lineage>
        <taxon>Eukaryota</taxon>
        <taxon>Fungi</taxon>
        <taxon>Dikarya</taxon>
        <taxon>Ascomycota</taxon>
        <taxon>Pezizomycotina</taxon>
        <taxon>Eurotiomycetes</taxon>
        <taxon>Chaetothyriomycetidae</taxon>
        <taxon>Chaetothyriales</taxon>
        <taxon>Herpotrichiellaceae</taxon>
        <taxon>Exophiala</taxon>
    </lineage>
</organism>
<accession>A0A0D1VRH2</accession>
<proteinExistence type="predicted"/>
<feature type="compositionally biased region" description="Polar residues" evidence="1">
    <location>
        <begin position="65"/>
        <end position="78"/>
    </location>
</feature>
<evidence type="ECO:0000313" key="3">
    <source>
        <dbReference type="EMBL" id="KIV78650.1"/>
    </source>
</evidence>
<evidence type="ECO:0000256" key="1">
    <source>
        <dbReference type="SAM" id="MobiDB-lite"/>
    </source>
</evidence>
<feature type="compositionally biased region" description="Polar residues" evidence="1">
    <location>
        <begin position="29"/>
        <end position="49"/>
    </location>
</feature>
<dbReference type="GO" id="GO:0006559">
    <property type="term" value="P:L-phenylalanine catabolic process"/>
    <property type="evidence" value="ECO:0007669"/>
    <property type="project" value="UniProtKB-UniPathway"/>
</dbReference>
<dbReference type="HOGENOM" id="CLU_2622052_0_0_1"/>
<sequence>MGSISNDIDGSYARNKEAVSGATADGPFVTTSTQEDPYSYQTGFGNRFSTEAVPGVLPQGGRNLPQRNQYDLYTEQAG</sequence>
<evidence type="ECO:0000313" key="4">
    <source>
        <dbReference type="Proteomes" id="UP000053599"/>
    </source>
</evidence>
<reference evidence="3 4" key="1">
    <citation type="submission" date="2015-01" db="EMBL/GenBank/DDBJ databases">
        <title>The Genome Sequence of Exophiala sideris CBS121828.</title>
        <authorList>
            <consortium name="The Broad Institute Genomics Platform"/>
            <person name="Cuomo C."/>
            <person name="de Hoog S."/>
            <person name="Gorbushina A."/>
            <person name="Stielow B."/>
            <person name="Teixiera M."/>
            <person name="Abouelleil A."/>
            <person name="Chapman S.B."/>
            <person name="Priest M."/>
            <person name="Young S.K."/>
            <person name="Wortman J."/>
            <person name="Nusbaum C."/>
            <person name="Birren B."/>
        </authorList>
    </citation>
    <scope>NUCLEOTIDE SEQUENCE [LARGE SCALE GENOMIC DNA]</scope>
    <source>
        <strain evidence="3 4">CBS 121828</strain>
    </source>
</reference>